<dbReference type="Pfam" id="PF07690">
    <property type="entry name" value="MFS_1"/>
    <property type="match status" value="1"/>
</dbReference>
<evidence type="ECO:0000256" key="11">
    <source>
        <dbReference type="ARBA" id="ARBA00022989"/>
    </source>
</evidence>
<dbReference type="Gene3D" id="2.10.25.10">
    <property type="entry name" value="Laminin"/>
    <property type="match status" value="1"/>
</dbReference>
<dbReference type="Gene3D" id="3.90.1150.10">
    <property type="entry name" value="Aspartate Aminotransferase, domain 1"/>
    <property type="match status" value="1"/>
</dbReference>
<feature type="transmembrane region" description="Helical" evidence="17">
    <location>
        <begin position="646"/>
        <end position="665"/>
    </location>
</feature>
<evidence type="ECO:0000256" key="9">
    <source>
        <dbReference type="ARBA" id="ARBA00022840"/>
    </source>
</evidence>
<evidence type="ECO:0000256" key="15">
    <source>
        <dbReference type="PROSITE-ProRule" id="PRU00076"/>
    </source>
</evidence>
<feature type="domain" description="EGF-like" evidence="18">
    <location>
        <begin position="729"/>
        <end position="767"/>
    </location>
</feature>
<proteinExistence type="inferred from homology"/>
<dbReference type="GO" id="GO:0016887">
    <property type="term" value="F:ATP hydrolysis activity"/>
    <property type="evidence" value="ECO:0007669"/>
    <property type="project" value="InterPro"/>
</dbReference>
<feature type="transmembrane region" description="Helical" evidence="17">
    <location>
        <begin position="1573"/>
        <end position="1596"/>
    </location>
</feature>
<dbReference type="PROSITE" id="PS00105">
    <property type="entry name" value="AA_TRANSFER_CLASS_1"/>
    <property type="match status" value="1"/>
</dbReference>
<organism evidence="20 21">
    <name type="scientific">Trichophyton rubrum</name>
    <name type="common">Athlete's foot fungus</name>
    <name type="synonym">Epidermophyton rubrum</name>
    <dbReference type="NCBI Taxonomy" id="5551"/>
    <lineage>
        <taxon>Eukaryota</taxon>
        <taxon>Fungi</taxon>
        <taxon>Dikarya</taxon>
        <taxon>Ascomycota</taxon>
        <taxon>Pezizomycotina</taxon>
        <taxon>Eurotiomycetes</taxon>
        <taxon>Eurotiomycetidae</taxon>
        <taxon>Onygenales</taxon>
        <taxon>Arthrodermataceae</taxon>
        <taxon>Trichophyton</taxon>
    </lineage>
</organism>
<dbReference type="PROSITE" id="PS50893">
    <property type="entry name" value="ABC_TRANSPORTER_2"/>
    <property type="match status" value="1"/>
</dbReference>
<keyword evidence="13 15" id="KW-1015">Disulfide bond</keyword>
<keyword evidence="9" id="KW-0067">ATP-binding</keyword>
<comment type="caution">
    <text evidence="15">Lacks conserved residue(s) required for the propagation of feature annotation.</text>
</comment>
<dbReference type="InterPro" id="IPR002049">
    <property type="entry name" value="LE_dom"/>
</dbReference>
<feature type="transmembrane region" description="Helical" evidence="17">
    <location>
        <begin position="1635"/>
        <end position="1655"/>
    </location>
</feature>
<dbReference type="SUPFAM" id="SSF103473">
    <property type="entry name" value="MFS general substrate transporter"/>
    <property type="match status" value="1"/>
</dbReference>
<dbReference type="InterPro" id="IPR043926">
    <property type="entry name" value="ABCG_dom"/>
</dbReference>
<name>A0A178EWJ1_TRIRU</name>
<evidence type="ECO:0000256" key="8">
    <source>
        <dbReference type="ARBA" id="ARBA00022824"/>
    </source>
</evidence>
<evidence type="ECO:0000313" key="20">
    <source>
        <dbReference type="EMBL" id="OAL64461.1"/>
    </source>
</evidence>
<dbReference type="InterPro" id="IPR013525">
    <property type="entry name" value="ABC2_TM"/>
</dbReference>
<feature type="transmembrane region" description="Helical" evidence="17">
    <location>
        <begin position="503"/>
        <end position="526"/>
    </location>
</feature>
<keyword evidence="8" id="KW-0256">Endoplasmic reticulum</keyword>
<dbReference type="Pfam" id="PF00155">
    <property type="entry name" value="Aminotran_1_2"/>
    <property type="match status" value="1"/>
</dbReference>
<dbReference type="VEuPathDB" id="FungiDB:TERG_04805"/>
<dbReference type="InterPro" id="IPR004838">
    <property type="entry name" value="NHTrfase_class1_PyrdxlP-BS"/>
</dbReference>
<keyword evidence="7" id="KW-0547">Nucleotide-binding</keyword>
<dbReference type="SUPFAM" id="SSF52540">
    <property type="entry name" value="P-loop containing nucleoside triphosphate hydrolases"/>
    <property type="match status" value="1"/>
</dbReference>
<evidence type="ECO:0000256" key="16">
    <source>
        <dbReference type="SAM" id="MobiDB-lite"/>
    </source>
</evidence>
<feature type="transmembrane region" description="Helical" evidence="17">
    <location>
        <begin position="401"/>
        <end position="418"/>
    </location>
</feature>
<dbReference type="InterPro" id="IPR017871">
    <property type="entry name" value="ABC_transporter-like_CS"/>
</dbReference>
<dbReference type="GO" id="GO:0005524">
    <property type="term" value="F:ATP binding"/>
    <property type="evidence" value="ECO:0007669"/>
    <property type="project" value="UniProtKB-KW"/>
</dbReference>
<dbReference type="FunFam" id="3.40.50.300:FF:000702">
    <property type="entry name" value="ABC transporter (Adp1)"/>
    <property type="match status" value="1"/>
</dbReference>
<feature type="transmembrane region" description="Helical" evidence="17">
    <location>
        <begin position="48"/>
        <end position="68"/>
    </location>
</feature>
<evidence type="ECO:0000256" key="1">
    <source>
        <dbReference type="ARBA" id="ARBA00004477"/>
    </source>
</evidence>
<dbReference type="InterPro" id="IPR050352">
    <property type="entry name" value="ABCG_transporters"/>
</dbReference>
<evidence type="ECO:0000259" key="18">
    <source>
        <dbReference type="PROSITE" id="PS50026"/>
    </source>
</evidence>
<comment type="similarity">
    <text evidence="2">Belongs to the ABC transporter superfamily. ABCG family. Eye pigment precursor importer (TC 3.A.1.204) subfamily.</text>
</comment>
<comment type="subcellular location">
    <subcellularLocation>
        <location evidence="1">Endoplasmic reticulum membrane</location>
        <topology evidence="1">Multi-pass membrane protein</topology>
    </subcellularLocation>
</comment>
<reference evidence="20 21" key="1">
    <citation type="submission" date="2016-05" db="EMBL/GenBank/DDBJ databases">
        <title>Genome sequencing of Trichophyton rubrum CMCC(F)T1i isolated from hair.</title>
        <authorList>
            <person name="Zhan P."/>
            <person name="Tao Y."/>
            <person name="Liu W."/>
        </authorList>
    </citation>
    <scope>NUCLEOTIDE SEQUENCE [LARGE SCALE GENOMIC DNA]</scope>
    <source>
        <strain evidence="21">CMCC(F)T1i</strain>
    </source>
</reference>
<dbReference type="VEuPathDB" id="FungiDB:TERG_04806"/>
<feature type="transmembrane region" description="Helical" evidence="17">
    <location>
        <begin position="177"/>
        <end position="201"/>
    </location>
</feature>
<keyword evidence="15" id="KW-0245">EGF-like domain</keyword>
<dbReference type="InterPro" id="IPR015422">
    <property type="entry name" value="PyrdxlP-dep_Trfase_small"/>
</dbReference>
<evidence type="ECO:0000256" key="12">
    <source>
        <dbReference type="ARBA" id="ARBA00023136"/>
    </source>
</evidence>
<feature type="transmembrane region" description="Helical" evidence="17">
    <location>
        <begin position="1492"/>
        <end position="1513"/>
    </location>
</feature>
<dbReference type="InterPro" id="IPR000742">
    <property type="entry name" value="EGF"/>
</dbReference>
<dbReference type="Pfam" id="PF07974">
    <property type="entry name" value="EGF_2"/>
    <property type="match status" value="1"/>
</dbReference>
<keyword evidence="14" id="KW-0325">Glycoprotein</keyword>
<feature type="transmembrane region" description="Helical" evidence="17">
    <location>
        <begin position="1525"/>
        <end position="1547"/>
    </location>
</feature>
<dbReference type="Pfam" id="PF01061">
    <property type="entry name" value="ABC2_membrane"/>
    <property type="match status" value="1"/>
</dbReference>
<sequence>MMDDAELDLMNTEQDDPLLQTDEEEAVESMSNSGEPVIVRRKINQTKFIIICIAVLFVLDFAAFFDLIPQTRIFELIVCRNYFDKHHPDRFPYPQDIPESECKTNTVQSQVAYIQAIGASFDALPSIILLLPYGQLADNPRYGRRFVLRLSMAGILLGAYWALFVCSFYRYVPLQAIWIGGFFALIGGGPGVTNAMVMTMISDVIDEANRSTVYFQTSLAAVVAQLLAPAIGSAMMMKLGPWVPYFFGTAFFTVCCLLILLVPETIPIQVLKPGAAHPAPSGFDHCSVRESLEARPPISRSSLASKMKTLFATAWKETKLIFSNRTVLLILSTFLLSTLGRKQVDLLLLYASTRYEITLSKAGFVHSFMACVSIVLLLLVLPLTSSYLSKTLKLPSSEKDLWLSKISIVLLTIGSFAIGFSPTFVSMICAVAIYTLGCGFNAVCLSLISAFVDPKYSARLYSVISLIIMMGTLIGGPLLAGLFNLGLNLGSSAWAGLPFFGSGVVHTFVLLSASLFSYLQVILAGVGTTSPRCASPSFQVVNLTSTPPASPHPLHDLFCLPIRQCSPLHPSPVSLGLPGILSIETSPSGISYLGVFSRRAPVLRRPDSAPPNRPTAGARQRSSPDLIPPEPLTAARFIFSAQPAKMAWLALLGLLALLPAIQPTWQANSYEINSTADSFVTAATPFTLRSTRPPECPPCFNCQLPAFKCHQFGKCNKFNGKCDCPPGFGGDDCAEPLCGSLPDGRDRTPRKGSTCQCKDGWSGINCNMCETNDACNAMMPEKEGGVCYRHHNGGETIAENYQMCEVTNRKIRDMLKEKKPQVTFSCKKEDKTCNFQFWVDQLESFYCSLDTCKWNMDITENQNITTYQCDNIKCGCVPDRMLCETTGVSLEPLFGQLTGPAKFTSTSTKGGSPKDGSAFSEPVIDKVISDLFGDKSILLDCYSSECLYKTAVPGYKPPVKVINTPLIAGVIAGCSLFIVGVILLIWYLSRRKAYNQYHALADDSDDEGSKLMADHKPASLQFENISYYINGQQILSGIRGIAKPGQVTAIMGASGAGKTTFLDILARKNKRGIVHGDIYVNGEKFNDSEYKKVVGFVDQEDTMLPTLTVHETILNSALLRLPRDMSDAAKQQRVYEVEKQLGIHHIKDQLIGSEEGKGRGISGGEKKRVSIACELVTSPSILFLDEPTSGLDAFNAFNVIECLVNLAKSYNRTVIFTIHQPRSNIVALFDQLILLGKGKTVFSGPYSSCQSYFDNIGYSCPPGFNIADYLVDLTMHASQSRSTEEPTVNVDSHDNNFRTASSSLRAVKSVASASIASIDNASAVDSGQELLLRPKDKRRSSLKQRQDRQLYTRKRGSGLESPPDPQTDNEDGHVMSLAERAQQWLPLSRQQGQVPPQIIQDPDHLPPIASGFVTDLDVLVSYYANSNVANAIRDEISSSVQDALAANGQANTSQQASDVVTGQMTGYARVGLIRQFIILSSRTWKNLYRNPMLMLTHYATAILLAVLSGYLFYGLTDDIKGFQNRLGLFFFLLALFGFSTLTSLTVFSSERLLFVRERANGYYSPVTYFTAKVLFDIVPLRLIPPIIMGVIVYPMVGLIPDWPEFSKFILVLVLFNLAAAGICLLIGIVFRDPGVANLIGSLVMLFSLLFAGLLLNHDAIPASALWLQTLSIFHYAFEALIVNEVTFLTLIDHKYGLDIEVPGASILSAFGFNNLALWNDVAGLGVISVPWSHINRFMIQRLVEAFTVYHFFVNRRTTTNSKRQTGNMAEIDCLAVDRWIKTKATGAKYDLSSSCAKPMSIQELKELSEDKSESNQGPLPAQLLSKCLGYGEMAGSKALRSTLAGLYSVKTPLPLPIDNITITAGASPANYLVFQALCKPGDHVIVHYPTYQLLYAVPQTLGAVVSFWQSKEDDKWKLDVEELKTLIKPNTRMIVLNNPQNPTGAIIPRSTLIEIITVARENSIVVFSDEIFRPLFHSIHPGDKEFPPSALSLGYDDVVVTGSMSKVYSLPGIRVGWIASRNRALIDKCTKLRAYTTLSVSQLDEAVAAYALDGHCLHALLKQNTDLARENLVLLESFIEKHKWACDWVRPVASSVAFVKFSKMGKPVDDLELCHQLLQEKGVLLVPGSQGFGSNSLFAGYVRIGYAIDMEEFKTGLALLKEFMEEYYENVPLAGGRKLAIR</sequence>
<feature type="transmembrane region" description="Helical" evidence="17">
    <location>
        <begin position="364"/>
        <end position="389"/>
    </location>
</feature>
<evidence type="ECO:0000256" key="13">
    <source>
        <dbReference type="ARBA" id="ARBA00023157"/>
    </source>
</evidence>
<dbReference type="InterPro" id="IPR011701">
    <property type="entry name" value="MFS"/>
</dbReference>
<evidence type="ECO:0000256" key="14">
    <source>
        <dbReference type="ARBA" id="ARBA00023180"/>
    </source>
</evidence>
<dbReference type="Gene3D" id="1.20.1250.20">
    <property type="entry name" value="MFS general substrate transporter like domains"/>
    <property type="match status" value="1"/>
</dbReference>
<feature type="disulfide bond" evidence="15">
    <location>
        <begin position="757"/>
        <end position="766"/>
    </location>
</feature>
<keyword evidence="12 17" id="KW-0472">Membrane</keyword>
<dbReference type="InterPro" id="IPR027417">
    <property type="entry name" value="P-loop_NTPase"/>
</dbReference>
<feature type="disulfide bond" evidence="15">
    <location>
        <begin position="738"/>
        <end position="755"/>
    </location>
</feature>
<feature type="region of interest" description="Disordered" evidence="16">
    <location>
        <begin position="1329"/>
        <end position="1371"/>
    </location>
</feature>
<feature type="transmembrane region" description="Helical" evidence="17">
    <location>
        <begin position="460"/>
        <end position="483"/>
    </location>
</feature>
<feature type="transmembrane region" description="Helical" evidence="17">
    <location>
        <begin position="424"/>
        <end position="448"/>
    </location>
</feature>
<feature type="domain" description="ABC transporter" evidence="19">
    <location>
        <begin position="1020"/>
        <end position="1262"/>
    </location>
</feature>
<feature type="transmembrane region" description="Helical" evidence="17">
    <location>
        <begin position="966"/>
        <end position="988"/>
    </location>
</feature>
<dbReference type="Pfam" id="PF00005">
    <property type="entry name" value="ABC_tran"/>
    <property type="match status" value="1"/>
</dbReference>
<dbReference type="PROSITE" id="PS00022">
    <property type="entry name" value="EGF_1"/>
    <property type="match status" value="1"/>
</dbReference>
<evidence type="ECO:0000256" key="7">
    <source>
        <dbReference type="ARBA" id="ARBA00022741"/>
    </source>
</evidence>
<feature type="transmembrane region" description="Helical" evidence="17">
    <location>
        <begin position="146"/>
        <end position="171"/>
    </location>
</feature>
<dbReference type="InterPro" id="IPR013111">
    <property type="entry name" value="EGF_extracell"/>
</dbReference>
<dbReference type="InterPro" id="IPR004839">
    <property type="entry name" value="Aminotransferase_I/II_large"/>
</dbReference>
<dbReference type="EMBL" id="LHPM01000015">
    <property type="protein sequence ID" value="OAL64461.1"/>
    <property type="molecule type" value="Genomic_DNA"/>
</dbReference>
<dbReference type="GO" id="GO:0140359">
    <property type="term" value="F:ABC-type transporter activity"/>
    <property type="evidence" value="ECO:0007669"/>
    <property type="project" value="InterPro"/>
</dbReference>
<evidence type="ECO:0000259" key="19">
    <source>
        <dbReference type="PROSITE" id="PS50893"/>
    </source>
</evidence>
<dbReference type="Gene3D" id="3.40.50.300">
    <property type="entry name" value="P-loop containing nucleotide triphosphate hydrolases"/>
    <property type="match status" value="1"/>
</dbReference>
<dbReference type="Gene3D" id="3.40.640.10">
    <property type="entry name" value="Type I PLP-dependent aspartate aminotransferase-like (Major domain)"/>
    <property type="match status" value="1"/>
</dbReference>
<protein>
    <submittedName>
        <fullName evidence="20">ABC transporter</fullName>
    </submittedName>
</protein>
<evidence type="ECO:0000256" key="10">
    <source>
        <dbReference type="ARBA" id="ARBA00022898"/>
    </source>
</evidence>
<feature type="region of interest" description="Disordered" evidence="16">
    <location>
        <begin position="1"/>
        <end position="25"/>
    </location>
</feature>
<dbReference type="Proteomes" id="UP000243015">
    <property type="component" value="Unassembled WGS sequence"/>
</dbReference>
<dbReference type="InterPro" id="IPR003593">
    <property type="entry name" value="AAA+_ATPase"/>
</dbReference>
<dbReference type="PANTHER" id="PTHR48041:SF2">
    <property type="entry name" value="ATP-DEPENDENT PERMEASE-RELATED"/>
    <property type="match status" value="1"/>
</dbReference>
<evidence type="ECO:0000313" key="21">
    <source>
        <dbReference type="Proteomes" id="UP000243015"/>
    </source>
</evidence>
<comment type="similarity">
    <text evidence="3">Belongs to the class-I pyridoxal-phosphate-dependent aminotransferase family.</text>
</comment>
<dbReference type="GO" id="GO:0005789">
    <property type="term" value="C:endoplasmic reticulum membrane"/>
    <property type="evidence" value="ECO:0007669"/>
    <property type="project" value="UniProtKB-SubCell"/>
</dbReference>
<evidence type="ECO:0000256" key="2">
    <source>
        <dbReference type="ARBA" id="ARBA00005814"/>
    </source>
</evidence>
<feature type="transmembrane region" description="Helical" evidence="17">
    <location>
        <begin position="1608"/>
        <end position="1628"/>
    </location>
</feature>
<dbReference type="VEuPathDB" id="FungiDB:TERG_04807"/>
<evidence type="ECO:0000256" key="6">
    <source>
        <dbReference type="ARBA" id="ARBA00022729"/>
    </source>
</evidence>
<feature type="transmembrane region" description="Helical" evidence="17">
    <location>
        <begin position="326"/>
        <end position="344"/>
    </location>
</feature>
<feature type="transmembrane region" description="Helical" evidence="17">
    <location>
        <begin position="213"/>
        <end position="236"/>
    </location>
</feature>
<keyword evidence="11 17" id="KW-1133">Transmembrane helix</keyword>
<accession>A0A178EWJ1</accession>
<dbReference type="SMART" id="SM00382">
    <property type="entry name" value="AAA"/>
    <property type="match status" value="1"/>
</dbReference>
<keyword evidence="10" id="KW-0663">Pyridoxal phosphate</keyword>
<dbReference type="InterPro" id="IPR003439">
    <property type="entry name" value="ABC_transporter-like_ATP-bd"/>
</dbReference>
<dbReference type="InterPro" id="IPR015421">
    <property type="entry name" value="PyrdxlP-dep_Trfase_major"/>
</dbReference>
<evidence type="ECO:0000256" key="3">
    <source>
        <dbReference type="ARBA" id="ARBA00007441"/>
    </source>
</evidence>
<dbReference type="PANTHER" id="PTHR48041">
    <property type="entry name" value="ABC TRANSPORTER G FAMILY MEMBER 28"/>
    <property type="match status" value="1"/>
</dbReference>
<dbReference type="CDD" id="cd00609">
    <property type="entry name" value="AAT_like"/>
    <property type="match status" value="1"/>
</dbReference>
<keyword evidence="5 17" id="KW-0812">Transmembrane</keyword>
<comment type="caution">
    <text evidence="20">The sequence shown here is derived from an EMBL/GenBank/DDBJ whole genome shotgun (WGS) entry which is preliminary data.</text>
</comment>
<dbReference type="PROSITE" id="PS00211">
    <property type="entry name" value="ABC_TRANSPORTER_1"/>
    <property type="match status" value="1"/>
</dbReference>
<feature type="transmembrane region" description="Helical" evidence="17">
    <location>
        <begin position="242"/>
        <end position="262"/>
    </location>
</feature>
<gene>
    <name evidence="20" type="ORF">A7C99_3895</name>
</gene>
<dbReference type="InterPro" id="IPR015424">
    <property type="entry name" value="PyrdxlP-dep_Trfase"/>
</dbReference>
<evidence type="ECO:0000256" key="17">
    <source>
        <dbReference type="SAM" id="Phobius"/>
    </source>
</evidence>
<dbReference type="PROSITE" id="PS50026">
    <property type="entry name" value="EGF_3"/>
    <property type="match status" value="1"/>
</dbReference>
<keyword evidence="4" id="KW-0813">Transport</keyword>
<dbReference type="GO" id="GO:0030170">
    <property type="term" value="F:pyridoxal phosphate binding"/>
    <property type="evidence" value="ECO:0007669"/>
    <property type="project" value="InterPro"/>
</dbReference>
<feature type="region of interest" description="Disordered" evidence="16">
    <location>
        <begin position="603"/>
        <end position="627"/>
    </location>
</feature>
<dbReference type="CDD" id="cd00055">
    <property type="entry name" value="EGF_Lam"/>
    <property type="match status" value="1"/>
</dbReference>
<feature type="transmembrane region" description="Helical" evidence="17">
    <location>
        <begin position="113"/>
        <end position="134"/>
    </location>
</feature>
<dbReference type="SUPFAM" id="SSF53383">
    <property type="entry name" value="PLP-dependent transferases"/>
    <property type="match status" value="1"/>
</dbReference>
<dbReference type="Pfam" id="PF19055">
    <property type="entry name" value="ABC2_membrane_7"/>
    <property type="match status" value="1"/>
</dbReference>
<keyword evidence="6" id="KW-0732">Signal</keyword>
<dbReference type="CDD" id="cd06174">
    <property type="entry name" value="MFS"/>
    <property type="match status" value="1"/>
</dbReference>
<evidence type="ECO:0000256" key="5">
    <source>
        <dbReference type="ARBA" id="ARBA00022692"/>
    </source>
</evidence>
<dbReference type="CDD" id="cd03213">
    <property type="entry name" value="ABCG_EPDR"/>
    <property type="match status" value="1"/>
</dbReference>
<dbReference type="InterPro" id="IPR036259">
    <property type="entry name" value="MFS_trans_sf"/>
</dbReference>
<evidence type="ECO:0000256" key="4">
    <source>
        <dbReference type="ARBA" id="ARBA00022448"/>
    </source>
</evidence>